<dbReference type="RefSeq" id="WP_208650584.1">
    <property type="nucleotide sequence ID" value="NZ_CP036528.1"/>
</dbReference>
<gene>
    <name evidence="1" type="ORF">DKZ56_14325</name>
</gene>
<evidence type="ECO:0000313" key="2">
    <source>
        <dbReference type="Proteomes" id="UP000291151"/>
    </source>
</evidence>
<proteinExistence type="predicted"/>
<name>A0A4V1A3D9_9BACL</name>
<accession>A0A4V1A3D9</accession>
<sequence length="64" mass="7529">MSLELFETILEKMNTEGIDKTMEWASEQLNMDKSNFDNLFQLFAQNPTMSDKDLNLLKNLLEQK</sequence>
<evidence type="ECO:0000313" key="1">
    <source>
        <dbReference type="EMBL" id="QBK26910.1"/>
    </source>
</evidence>
<organism evidence="1 2">
    <name type="scientific">Ureibacillus thermophilus</name>
    <dbReference type="NCBI Taxonomy" id="367743"/>
    <lineage>
        <taxon>Bacteria</taxon>
        <taxon>Bacillati</taxon>
        <taxon>Bacillota</taxon>
        <taxon>Bacilli</taxon>
        <taxon>Bacillales</taxon>
        <taxon>Caryophanaceae</taxon>
        <taxon>Ureibacillus</taxon>
    </lineage>
</organism>
<dbReference type="AlphaFoldDB" id="A0A4V1A3D9"/>
<keyword evidence="2" id="KW-1185">Reference proteome</keyword>
<dbReference type="KEGG" id="uth:DKZ56_14325"/>
<dbReference type="Proteomes" id="UP000291151">
    <property type="component" value="Chromosome"/>
</dbReference>
<dbReference type="EMBL" id="CP036528">
    <property type="protein sequence ID" value="QBK26910.1"/>
    <property type="molecule type" value="Genomic_DNA"/>
</dbReference>
<reference evidence="1 2" key="1">
    <citation type="submission" date="2019-02" db="EMBL/GenBank/DDBJ databases">
        <title>Ureibacillus thermophilus.</title>
        <authorList>
            <person name="Sunny J.S."/>
            <person name="Natarajan A."/>
            <person name="Saleena L.M."/>
        </authorList>
    </citation>
    <scope>NUCLEOTIDE SEQUENCE [LARGE SCALE GENOMIC DNA]</scope>
    <source>
        <strain evidence="1 2">LM102</strain>
    </source>
</reference>
<protein>
    <submittedName>
        <fullName evidence="1">Uncharacterized protein</fullName>
    </submittedName>
</protein>